<dbReference type="Proteomes" id="UP000623974">
    <property type="component" value="Unassembled WGS sequence"/>
</dbReference>
<comment type="caution">
    <text evidence="1">The sequence shown here is derived from an EMBL/GenBank/DDBJ whole genome shotgun (WGS) entry which is preliminary data.</text>
</comment>
<dbReference type="AlphaFoldDB" id="A0A927E336"/>
<protein>
    <submittedName>
        <fullName evidence="1">Uncharacterized protein</fullName>
    </submittedName>
</protein>
<evidence type="ECO:0000313" key="1">
    <source>
        <dbReference type="EMBL" id="MBD3744462.1"/>
    </source>
</evidence>
<evidence type="ECO:0000313" key="2">
    <source>
        <dbReference type="Proteomes" id="UP000623974"/>
    </source>
</evidence>
<proteinExistence type="predicted"/>
<reference evidence="1" key="1">
    <citation type="submission" date="2020-07" db="EMBL/GenBank/DDBJ databases">
        <title>Clinical and genomic characterization of carbapenemase-producing Enterobacterales causing secondary infections during the COVID-19 crisis at a New York City hospital.</title>
        <authorList>
            <person name="Gomez-Simmonds A."/>
            <person name="Annavajhala M.K."/>
            <person name="Uhlemann A.-C."/>
        </authorList>
    </citation>
    <scope>NUCLEOTIDE SEQUENCE</scope>
    <source>
        <strain evidence="1">KP1828</strain>
    </source>
</reference>
<accession>A0A927E336</accession>
<dbReference type="EMBL" id="JACXSX010000006">
    <property type="protein sequence ID" value="MBD3744462.1"/>
    <property type="molecule type" value="Genomic_DNA"/>
</dbReference>
<gene>
    <name evidence="1" type="ORF">IE980_29450</name>
</gene>
<sequence>MKDKPYFMALPEMVRVEMKTVISVLTAHFCPERLYLAGIPACADSGSDYKAGSDFAKQVQSNGLNSLKNFSGEQNLPGYTDSPDQTKYYGGVTASGDSSLKSDSALEFSQEIPAKRLLSRSRTGHRIRYLRMRRLFRPQRIQNPAPTALSAIPDSPVPPRLLTAANSQIIPANVICRWKILYTGSDPEG</sequence>
<name>A0A927E336_KLEPN</name>
<organism evidence="1 2">
    <name type="scientific">Klebsiella pneumoniae</name>
    <dbReference type="NCBI Taxonomy" id="573"/>
    <lineage>
        <taxon>Bacteria</taxon>
        <taxon>Pseudomonadati</taxon>
        <taxon>Pseudomonadota</taxon>
        <taxon>Gammaproteobacteria</taxon>
        <taxon>Enterobacterales</taxon>
        <taxon>Enterobacteriaceae</taxon>
        <taxon>Klebsiella/Raoultella group</taxon>
        <taxon>Klebsiella</taxon>
        <taxon>Klebsiella pneumoniae complex</taxon>
    </lineage>
</organism>